<proteinExistence type="predicted"/>
<reference evidence="2" key="1">
    <citation type="submission" date="2021-01" db="EMBL/GenBank/DDBJ databases">
        <authorList>
            <person name="Lovell J.T."/>
            <person name="Bentley N."/>
            <person name="Bhattarai G."/>
            <person name="Jenkins J.W."/>
            <person name="Sreedasyam A."/>
            <person name="Alarcon Y."/>
            <person name="Bock C."/>
            <person name="Boston L."/>
            <person name="Carlson J."/>
            <person name="Cervantes K."/>
            <person name="Clermont K."/>
            <person name="Krom N."/>
            <person name="Kubenka K."/>
            <person name="Mamidi S."/>
            <person name="Mattison C."/>
            <person name="Monteros M."/>
            <person name="Pisani C."/>
            <person name="Plott C."/>
            <person name="Rajasekar S."/>
            <person name="Rhein H.S."/>
            <person name="Rohla C."/>
            <person name="Song M."/>
            <person name="Hilaire R.S."/>
            <person name="Shu S."/>
            <person name="Wells L."/>
            <person name="Wang X."/>
            <person name="Webber J."/>
            <person name="Heerema R.J."/>
            <person name="Klein P."/>
            <person name="Conner P."/>
            <person name="Grauke L."/>
            <person name="Grimwood J."/>
            <person name="Schmutz J."/>
            <person name="Randall J.J."/>
        </authorList>
    </citation>
    <scope>NUCLEOTIDE SEQUENCE</scope>
    <source>
        <tissue evidence="2">Leaf</tissue>
    </source>
</reference>
<evidence type="ECO:0000313" key="2">
    <source>
        <dbReference type="EMBL" id="KAG6730892.1"/>
    </source>
</evidence>
<accession>A0A922G1Z5</accession>
<evidence type="ECO:0000256" key="1">
    <source>
        <dbReference type="SAM" id="Phobius"/>
    </source>
</evidence>
<dbReference type="AlphaFoldDB" id="A0A922G1Z5"/>
<name>A0A922G1Z5_CARIL</name>
<feature type="transmembrane region" description="Helical" evidence="1">
    <location>
        <begin position="21"/>
        <end position="43"/>
    </location>
</feature>
<dbReference type="Proteomes" id="UP000811246">
    <property type="component" value="Chromosome 1"/>
</dbReference>
<comment type="caution">
    <text evidence="2">The sequence shown here is derived from an EMBL/GenBank/DDBJ whole genome shotgun (WGS) entry which is preliminary data.</text>
</comment>
<evidence type="ECO:0000313" key="3">
    <source>
        <dbReference type="Proteomes" id="UP000811246"/>
    </source>
</evidence>
<sequence>MGVGRRSIRRVTVMLARYLKGETLVFINLRYFCIDFILIFNVIEIYKSLNTLNCIIN</sequence>
<dbReference type="EMBL" id="CM031825">
    <property type="protein sequence ID" value="KAG6730892.1"/>
    <property type="molecule type" value="Genomic_DNA"/>
</dbReference>
<organism evidence="2 3">
    <name type="scientific">Carya illinoinensis</name>
    <name type="common">Pecan</name>
    <dbReference type="NCBI Taxonomy" id="32201"/>
    <lineage>
        <taxon>Eukaryota</taxon>
        <taxon>Viridiplantae</taxon>
        <taxon>Streptophyta</taxon>
        <taxon>Embryophyta</taxon>
        <taxon>Tracheophyta</taxon>
        <taxon>Spermatophyta</taxon>
        <taxon>Magnoliopsida</taxon>
        <taxon>eudicotyledons</taxon>
        <taxon>Gunneridae</taxon>
        <taxon>Pentapetalae</taxon>
        <taxon>rosids</taxon>
        <taxon>fabids</taxon>
        <taxon>Fagales</taxon>
        <taxon>Juglandaceae</taxon>
        <taxon>Carya</taxon>
    </lineage>
</organism>
<keyword evidence="1" id="KW-0812">Transmembrane</keyword>
<protein>
    <submittedName>
        <fullName evidence="2">Uncharacterized protein</fullName>
    </submittedName>
</protein>
<keyword evidence="1" id="KW-1133">Transmembrane helix</keyword>
<gene>
    <name evidence="2" type="ORF">I3842_01G102200</name>
</gene>
<keyword evidence="1" id="KW-0472">Membrane</keyword>